<feature type="chain" id="PRO_5046283104" description="Murein lipoprotein" evidence="2">
    <location>
        <begin position="24"/>
        <end position="127"/>
    </location>
</feature>
<evidence type="ECO:0000313" key="4">
    <source>
        <dbReference type="Proteomes" id="UP001339429"/>
    </source>
</evidence>
<evidence type="ECO:0000256" key="1">
    <source>
        <dbReference type="SAM" id="Coils"/>
    </source>
</evidence>
<keyword evidence="4" id="KW-1185">Reference proteome</keyword>
<evidence type="ECO:0000313" key="3">
    <source>
        <dbReference type="EMBL" id="MEC6897200.1"/>
    </source>
</evidence>
<evidence type="ECO:0008006" key="5">
    <source>
        <dbReference type="Google" id="ProtNLM"/>
    </source>
</evidence>
<dbReference type="EMBL" id="JAYXUD010000001">
    <property type="protein sequence ID" value="MEC6897200.1"/>
    <property type="molecule type" value="Genomic_DNA"/>
</dbReference>
<accession>A0ABU6LGX8</accession>
<evidence type="ECO:0000256" key="2">
    <source>
        <dbReference type="SAM" id="SignalP"/>
    </source>
</evidence>
<name>A0ABU6LGX8_9GAMM</name>
<dbReference type="RefSeq" id="WP_327779173.1">
    <property type="nucleotide sequence ID" value="NZ_JAYXUD010000001.1"/>
</dbReference>
<sequence>MNRSCVIKLSVLCASLFIINGCAYYKAMDIQKQRQAIIATNLEQESNITKVQEAEKIQLEKEIISFQSEVSNLDKEILKIKAKTKKARFDNMKKARNEYNKQLKILTDKKMVLQNDINKKKAIIAIL</sequence>
<keyword evidence="1" id="KW-0175">Coiled coil</keyword>
<protein>
    <recommendedName>
        <fullName evidence="5">Murein lipoprotein</fullName>
    </recommendedName>
</protein>
<comment type="caution">
    <text evidence="3">The sequence shown here is derived from an EMBL/GenBank/DDBJ whole genome shotgun (WGS) entry which is preliminary data.</text>
</comment>
<feature type="coiled-coil region" evidence="1">
    <location>
        <begin position="56"/>
        <end position="116"/>
    </location>
</feature>
<proteinExistence type="predicted"/>
<gene>
    <name evidence="3" type="ORF">VXS00_00845</name>
</gene>
<organism evidence="3 4">
    <name type="scientific">Photobacterium piscicola</name>
    <dbReference type="NCBI Taxonomy" id="1378299"/>
    <lineage>
        <taxon>Bacteria</taxon>
        <taxon>Pseudomonadati</taxon>
        <taxon>Pseudomonadota</taxon>
        <taxon>Gammaproteobacteria</taxon>
        <taxon>Vibrionales</taxon>
        <taxon>Vibrionaceae</taxon>
        <taxon>Photobacterium</taxon>
    </lineage>
</organism>
<reference evidence="3 4" key="1">
    <citation type="submission" date="2024-01" db="EMBL/GenBank/DDBJ databases">
        <title>Active colonisers of the gastrointestinal tract of Atlantic salmon farmed in a warm water region.</title>
        <authorList>
            <person name="Bowman J.P."/>
        </authorList>
    </citation>
    <scope>NUCLEOTIDE SEQUENCE [LARGE SCALE GENOMIC DNA]</scope>
    <source>
        <strain evidence="3 4">S4MW1</strain>
    </source>
</reference>
<keyword evidence="2" id="KW-0732">Signal</keyword>
<feature type="signal peptide" evidence="2">
    <location>
        <begin position="1"/>
        <end position="23"/>
    </location>
</feature>
<dbReference type="Proteomes" id="UP001339429">
    <property type="component" value="Unassembled WGS sequence"/>
</dbReference>